<accession>A0A0P6YB99</accession>
<protein>
    <submittedName>
        <fullName evidence="2">Uncharacterized protein</fullName>
    </submittedName>
</protein>
<evidence type="ECO:0000256" key="1">
    <source>
        <dbReference type="SAM" id="MobiDB-lite"/>
    </source>
</evidence>
<name>A0A0P6YB99_9CHLR</name>
<keyword evidence="3" id="KW-1185">Reference proteome</keyword>
<proteinExistence type="predicted"/>
<organism evidence="2 3">
    <name type="scientific">Herpetosiphon geysericola</name>
    <dbReference type="NCBI Taxonomy" id="70996"/>
    <lineage>
        <taxon>Bacteria</taxon>
        <taxon>Bacillati</taxon>
        <taxon>Chloroflexota</taxon>
        <taxon>Chloroflexia</taxon>
        <taxon>Herpetosiphonales</taxon>
        <taxon>Herpetosiphonaceae</taxon>
        <taxon>Herpetosiphon</taxon>
    </lineage>
</organism>
<dbReference type="STRING" id="70996.SE18_11930"/>
<feature type="region of interest" description="Disordered" evidence="1">
    <location>
        <begin position="1"/>
        <end position="39"/>
    </location>
</feature>
<dbReference type="Proteomes" id="UP000050277">
    <property type="component" value="Unassembled WGS sequence"/>
</dbReference>
<evidence type="ECO:0000313" key="3">
    <source>
        <dbReference type="Proteomes" id="UP000050277"/>
    </source>
</evidence>
<dbReference type="AlphaFoldDB" id="A0A0P6YB99"/>
<gene>
    <name evidence="2" type="ORF">SE18_11930</name>
</gene>
<comment type="caution">
    <text evidence="2">The sequence shown here is derived from an EMBL/GenBank/DDBJ whole genome shotgun (WGS) entry which is preliminary data.</text>
</comment>
<feature type="compositionally biased region" description="Basic and acidic residues" evidence="1">
    <location>
        <begin position="21"/>
        <end position="39"/>
    </location>
</feature>
<feature type="region of interest" description="Disordered" evidence="1">
    <location>
        <begin position="58"/>
        <end position="81"/>
    </location>
</feature>
<sequence length="81" mass="9067">MRGAGDENPCVSRLEAGWKGGETRDEWNREEHEDHEGEKAIGSWLSEHHRGWRQVVGIAQDTDPQPLTPCVATTKGTKDTK</sequence>
<reference evidence="2 3" key="1">
    <citation type="submission" date="2015-07" db="EMBL/GenBank/DDBJ databases">
        <title>Whole genome sequence of Herpetosiphon geysericola DSM 7119.</title>
        <authorList>
            <person name="Hemp J."/>
            <person name="Ward L.M."/>
            <person name="Pace L.A."/>
            <person name="Fischer W.W."/>
        </authorList>
    </citation>
    <scope>NUCLEOTIDE SEQUENCE [LARGE SCALE GENOMIC DNA]</scope>
    <source>
        <strain evidence="2 3">DSM 7119</strain>
    </source>
</reference>
<evidence type="ECO:0000313" key="2">
    <source>
        <dbReference type="EMBL" id="KPL86689.1"/>
    </source>
</evidence>
<dbReference type="EMBL" id="LGKP01000021">
    <property type="protein sequence ID" value="KPL86689.1"/>
    <property type="molecule type" value="Genomic_DNA"/>
</dbReference>